<proteinExistence type="predicted"/>
<evidence type="ECO:0000313" key="2">
    <source>
        <dbReference type="Proteomes" id="UP001168821"/>
    </source>
</evidence>
<name>A0AA38HQC9_9CUCU</name>
<reference evidence="1" key="1">
    <citation type="journal article" date="2023" name="G3 (Bethesda)">
        <title>Whole genome assemblies of Zophobas morio and Tenebrio molitor.</title>
        <authorList>
            <person name="Kaur S."/>
            <person name="Stinson S.A."/>
            <person name="diCenzo G.C."/>
        </authorList>
    </citation>
    <scope>NUCLEOTIDE SEQUENCE</scope>
    <source>
        <strain evidence="1">QUZm001</strain>
    </source>
</reference>
<gene>
    <name evidence="1" type="ORF">Zmor_024878</name>
</gene>
<organism evidence="1 2">
    <name type="scientific">Zophobas morio</name>
    <dbReference type="NCBI Taxonomy" id="2755281"/>
    <lineage>
        <taxon>Eukaryota</taxon>
        <taxon>Metazoa</taxon>
        <taxon>Ecdysozoa</taxon>
        <taxon>Arthropoda</taxon>
        <taxon>Hexapoda</taxon>
        <taxon>Insecta</taxon>
        <taxon>Pterygota</taxon>
        <taxon>Neoptera</taxon>
        <taxon>Endopterygota</taxon>
        <taxon>Coleoptera</taxon>
        <taxon>Polyphaga</taxon>
        <taxon>Cucujiformia</taxon>
        <taxon>Tenebrionidae</taxon>
        <taxon>Zophobas</taxon>
    </lineage>
</organism>
<keyword evidence="2" id="KW-1185">Reference proteome</keyword>
<sequence>MVLLLLPPQTSAFGVYTALEFRNIVAQRSRTYRNSSYFVFIANLSTLQKSFHRMKYFHCASISPRNRKLIRASCIHLLDAVFWQSFAISLSVIREKRITVSLPCVSLSEAYKYLMSGTILRE</sequence>
<dbReference type="Proteomes" id="UP001168821">
    <property type="component" value="Unassembled WGS sequence"/>
</dbReference>
<dbReference type="AlphaFoldDB" id="A0AA38HQC9"/>
<protein>
    <submittedName>
        <fullName evidence="1">Uncharacterized protein</fullName>
    </submittedName>
</protein>
<dbReference type="EMBL" id="JALNTZ010000008">
    <property type="protein sequence ID" value="KAJ3642060.1"/>
    <property type="molecule type" value="Genomic_DNA"/>
</dbReference>
<comment type="caution">
    <text evidence="1">The sequence shown here is derived from an EMBL/GenBank/DDBJ whole genome shotgun (WGS) entry which is preliminary data.</text>
</comment>
<evidence type="ECO:0000313" key="1">
    <source>
        <dbReference type="EMBL" id="KAJ3642060.1"/>
    </source>
</evidence>
<accession>A0AA38HQC9</accession>